<evidence type="ECO:0000256" key="1">
    <source>
        <dbReference type="ARBA" id="ARBA00006252"/>
    </source>
</evidence>
<evidence type="ECO:0000313" key="6">
    <source>
        <dbReference type="EMBL" id="QLL33098.1"/>
    </source>
</evidence>
<name>A0A7G3ZHW2_9SACH</name>
<keyword evidence="2" id="KW-0560">Oxidoreductase</keyword>
<dbReference type="Proteomes" id="UP000515788">
    <property type="component" value="Chromosome 2"/>
</dbReference>
<dbReference type="GO" id="GO:0003955">
    <property type="term" value="F:NAD(P)H dehydrogenase (quinone) activity"/>
    <property type="evidence" value="ECO:0007669"/>
    <property type="project" value="TreeGrafter"/>
</dbReference>
<evidence type="ECO:0000256" key="2">
    <source>
        <dbReference type="ARBA" id="ARBA00023002"/>
    </source>
</evidence>
<accession>A0A7G3ZHW2</accession>
<dbReference type="InterPro" id="IPR003680">
    <property type="entry name" value="Flavodoxin_fold"/>
</dbReference>
<dbReference type="EMBL" id="CP059249">
    <property type="protein sequence ID" value="QLL33098.1"/>
    <property type="molecule type" value="Genomic_DNA"/>
</dbReference>
<dbReference type="EMBL" id="CP059247">
    <property type="protein sequence ID" value="QLL31154.1"/>
    <property type="molecule type" value="Genomic_DNA"/>
</dbReference>
<evidence type="ECO:0000313" key="4">
    <source>
        <dbReference type="EMBL" id="QLL31154.1"/>
    </source>
</evidence>
<dbReference type="InterPro" id="IPR051545">
    <property type="entry name" value="NAD(P)H_dehydrogenase_qn"/>
</dbReference>
<dbReference type="OrthoDB" id="26889at2759"/>
<dbReference type="InterPro" id="IPR029039">
    <property type="entry name" value="Flavoprotein-like_sf"/>
</dbReference>
<reference evidence="6 7" key="1">
    <citation type="submission" date="2020-06" db="EMBL/GenBank/DDBJ databases">
        <title>The yeast mating-type switching endonuclease HO is a domesticated member of an unorthodox homing genetic element family.</title>
        <authorList>
            <person name="Coughlan A.Y."/>
            <person name="Lombardi L."/>
            <person name="Braun-Galleani S."/>
            <person name="Martos A.R."/>
            <person name="Galeote V."/>
            <person name="Bigey F."/>
            <person name="Dequin S."/>
            <person name="Byrne K.P."/>
            <person name="Wolfe K.H."/>
        </authorList>
    </citation>
    <scope>NUCLEOTIDE SEQUENCE [LARGE SCALE GENOMIC DNA]</scope>
    <source>
        <strain evidence="6 7">CBS764</strain>
    </source>
</reference>
<dbReference type="PANTHER" id="PTHR10204:SF34">
    <property type="entry name" value="NAD(P)H DEHYDROGENASE [QUINONE] 1 ISOFORM 1"/>
    <property type="match status" value="1"/>
</dbReference>
<evidence type="ECO:0000313" key="5">
    <source>
        <dbReference type="EMBL" id="QLL31842.1"/>
    </source>
</evidence>
<dbReference type="Pfam" id="PF02525">
    <property type="entry name" value="Flavodoxin_2"/>
    <property type="match status" value="1"/>
</dbReference>
<dbReference type="RefSeq" id="XP_037137829.1">
    <property type="nucleotide sequence ID" value="XM_037281934.1"/>
</dbReference>
<dbReference type="EMBL" id="CP059247">
    <property type="protein sequence ID" value="QLL31842.1"/>
    <property type="molecule type" value="Genomic_DNA"/>
</dbReference>
<dbReference type="Gene3D" id="3.40.50.360">
    <property type="match status" value="1"/>
</dbReference>
<gene>
    <name evidence="4" type="ORF">HG536_0B00120</name>
    <name evidence="5" type="ORF">HG536_0B07100</name>
    <name evidence="6" type="ORF">HG536_0D06230</name>
</gene>
<comment type="similarity">
    <text evidence="1">Belongs to the NAD(P)H dehydrogenase (quinone) family.</text>
</comment>
<protein>
    <recommendedName>
        <fullName evidence="3">Flavodoxin-like fold domain-containing protein</fullName>
    </recommendedName>
</protein>
<dbReference type="PANTHER" id="PTHR10204">
    <property type="entry name" value="NAD P H OXIDOREDUCTASE-RELATED"/>
    <property type="match status" value="1"/>
</dbReference>
<feature type="domain" description="Flavodoxin-like fold" evidence="3">
    <location>
        <begin position="1"/>
        <end position="205"/>
    </location>
</feature>
<dbReference type="SUPFAM" id="SSF52218">
    <property type="entry name" value="Flavoproteins"/>
    <property type="match status" value="1"/>
</dbReference>
<dbReference type="AlphaFoldDB" id="A0A7G3ZHW2"/>
<dbReference type="KEGG" id="tgb:HG536_0B00120"/>
<sequence length="258" mass="28733">MKVLIVLAHPEKASLTSSLAMLAKETFESQGDEVKVSDLYGLGWKSNVDKEDFPGNNSDRLFVCDASKKATRSNSLTEDVVEEQKKLLWCDTLFLVFPLWWFSMPAILKGWVERVFSYGVGYGVGVHDSTHWGDRYGEGTFAGKKAMVITLAGGWESHYSARGINGPIEDLLFPINHGILYYSGFDVLPPLVAYRSDSVDDSSFKKLSLKLKERIISLQETKPIAYKRQNYGDYTIPALELKGDIGCGCGGFSLHIKN</sequence>
<dbReference type="Proteomes" id="UP000515788">
    <property type="component" value="Chromosome 4"/>
</dbReference>
<organism evidence="6 7">
    <name type="scientific">Torulaspora globosa</name>
    <dbReference type="NCBI Taxonomy" id="48254"/>
    <lineage>
        <taxon>Eukaryota</taxon>
        <taxon>Fungi</taxon>
        <taxon>Dikarya</taxon>
        <taxon>Ascomycota</taxon>
        <taxon>Saccharomycotina</taxon>
        <taxon>Saccharomycetes</taxon>
        <taxon>Saccharomycetales</taxon>
        <taxon>Saccharomycetaceae</taxon>
        <taxon>Torulaspora</taxon>
    </lineage>
</organism>
<evidence type="ECO:0000313" key="7">
    <source>
        <dbReference type="Proteomes" id="UP000515788"/>
    </source>
</evidence>
<dbReference type="GeneID" id="59324273"/>
<dbReference type="GO" id="GO:0005829">
    <property type="term" value="C:cytosol"/>
    <property type="evidence" value="ECO:0007669"/>
    <property type="project" value="TreeGrafter"/>
</dbReference>
<proteinExistence type="inferred from homology"/>
<evidence type="ECO:0000259" key="3">
    <source>
        <dbReference type="Pfam" id="PF02525"/>
    </source>
</evidence>
<keyword evidence="7" id="KW-1185">Reference proteome</keyword>